<feature type="chain" id="PRO_5040241153" description="Secreted protein" evidence="1">
    <location>
        <begin position="28"/>
        <end position="90"/>
    </location>
</feature>
<protein>
    <recommendedName>
        <fullName evidence="4">Secreted protein</fullName>
    </recommendedName>
</protein>
<accession>A0A9P7CYR8</accession>
<name>A0A9P7CYR8_9AGAM</name>
<keyword evidence="1" id="KW-0732">Signal</keyword>
<evidence type="ECO:0000313" key="2">
    <source>
        <dbReference type="EMBL" id="KAG1771967.1"/>
    </source>
</evidence>
<dbReference type="PROSITE" id="PS51257">
    <property type="entry name" value="PROKAR_LIPOPROTEIN"/>
    <property type="match status" value="1"/>
</dbReference>
<keyword evidence="3" id="KW-1185">Reference proteome</keyword>
<sequence length="90" mass="10024">MLMVLRSCPALSWCVISSFGCLPHADGATVLSRSQNVRDLVFWPAYLMLIPRQSPALSVRKRVISVLTVLRRQPILMGCALSSVKMFSVF</sequence>
<dbReference type="Proteomes" id="UP000714275">
    <property type="component" value="Unassembled WGS sequence"/>
</dbReference>
<comment type="caution">
    <text evidence="2">The sequence shown here is derived from an EMBL/GenBank/DDBJ whole genome shotgun (WGS) entry which is preliminary data.</text>
</comment>
<evidence type="ECO:0000313" key="3">
    <source>
        <dbReference type="Proteomes" id="UP000714275"/>
    </source>
</evidence>
<evidence type="ECO:0000256" key="1">
    <source>
        <dbReference type="SAM" id="SignalP"/>
    </source>
</evidence>
<evidence type="ECO:0008006" key="4">
    <source>
        <dbReference type="Google" id="ProtNLM"/>
    </source>
</evidence>
<gene>
    <name evidence="2" type="ORF">EV702DRAFT_1134810</name>
</gene>
<dbReference type="EMBL" id="JABBWD010000055">
    <property type="protein sequence ID" value="KAG1771967.1"/>
    <property type="molecule type" value="Genomic_DNA"/>
</dbReference>
<feature type="signal peptide" evidence="1">
    <location>
        <begin position="1"/>
        <end position="27"/>
    </location>
</feature>
<organism evidence="2 3">
    <name type="scientific">Suillus placidus</name>
    <dbReference type="NCBI Taxonomy" id="48579"/>
    <lineage>
        <taxon>Eukaryota</taxon>
        <taxon>Fungi</taxon>
        <taxon>Dikarya</taxon>
        <taxon>Basidiomycota</taxon>
        <taxon>Agaricomycotina</taxon>
        <taxon>Agaricomycetes</taxon>
        <taxon>Agaricomycetidae</taxon>
        <taxon>Boletales</taxon>
        <taxon>Suillineae</taxon>
        <taxon>Suillaceae</taxon>
        <taxon>Suillus</taxon>
    </lineage>
</organism>
<reference evidence="2" key="1">
    <citation type="journal article" date="2020" name="New Phytol.">
        <title>Comparative genomics reveals dynamic genome evolution in host specialist ectomycorrhizal fungi.</title>
        <authorList>
            <person name="Lofgren L.A."/>
            <person name="Nguyen N.H."/>
            <person name="Vilgalys R."/>
            <person name="Ruytinx J."/>
            <person name="Liao H.L."/>
            <person name="Branco S."/>
            <person name="Kuo A."/>
            <person name="LaButti K."/>
            <person name="Lipzen A."/>
            <person name="Andreopoulos W."/>
            <person name="Pangilinan J."/>
            <person name="Riley R."/>
            <person name="Hundley H."/>
            <person name="Na H."/>
            <person name="Barry K."/>
            <person name="Grigoriev I.V."/>
            <person name="Stajich J.E."/>
            <person name="Kennedy P.G."/>
        </authorList>
    </citation>
    <scope>NUCLEOTIDE SEQUENCE</scope>
    <source>
        <strain evidence="2">DOB743</strain>
    </source>
</reference>
<dbReference type="AlphaFoldDB" id="A0A9P7CYR8"/>
<proteinExistence type="predicted"/>